<organism evidence="1 2">
    <name type="scientific">Actinoplanes hulinensis</name>
    <dbReference type="NCBI Taxonomy" id="1144547"/>
    <lineage>
        <taxon>Bacteria</taxon>
        <taxon>Bacillati</taxon>
        <taxon>Actinomycetota</taxon>
        <taxon>Actinomycetes</taxon>
        <taxon>Micromonosporales</taxon>
        <taxon>Micromonosporaceae</taxon>
        <taxon>Actinoplanes</taxon>
    </lineage>
</organism>
<proteinExistence type="predicted"/>
<dbReference type="Proteomes" id="UP001519863">
    <property type="component" value="Unassembled WGS sequence"/>
</dbReference>
<protein>
    <submittedName>
        <fullName evidence="1">Uncharacterized protein</fullName>
    </submittedName>
</protein>
<sequence length="319" mass="34112">MGATFTYETLTDGVATLERKALVLSYRELALPDSLENVKLSANEEEYVAIVHDQIAIIPRLFAPFLDIPSASDLEPSQKALVDSANLIRTVQRSGNPGKLSEPANLALSAIESAGDSLLAWTGDAAREFKRDYLNPMPIRLTAQQEMVLLCAELVARERAIWEETANSVAEIVNRGIDAVDFLMSEMHKAVLPITLTVVAGIATIAAAATGPGASIALRLVLAGADAAAGIGGETVPEEEKLQMTLHAASASEVIVELNRAVTALITQIYEAEQTIAQVLYKAAGYIIENREIYVPKRPLLATTAGMSVADQRYLGING</sequence>
<accession>A0ABS7B616</accession>
<keyword evidence="2" id="KW-1185">Reference proteome</keyword>
<dbReference type="RefSeq" id="WP_220145870.1">
    <property type="nucleotide sequence ID" value="NZ_JAHXZI010000011.1"/>
</dbReference>
<evidence type="ECO:0000313" key="1">
    <source>
        <dbReference type="EMBL" id="MBW6436480.1"/>
    </source>
</evidence>
<evidence type="ECO:0000313" key="2">
    <source>
        <dbReference type="Proteomes" id="UP001519863"/>
    </source>
</evidence>
<dbReference type="EMBL" id="JAHXZI010000011">
    <property type="protein sequence ID" value="MBW6436480.1"/>
    <property type="molecule type" value="Genomic_DNA"/>
</dbReference>
<name>A0ABS7B616_9ACTN</name>
<comment type="caution">
    <text evidence="1">The sequence shown here is derived from an EMBL/GenBank/DDBJ whole genome shotgun (WGS) entry which is preliminary data.</text>
</comment>
<reference evidence="1 2" key="1">
    <citation type="journal article" date="2013" name="Antonie Van Leeuwenhoek">
        <title>Actinoplanes hulinensis sp. nov., a novel actinomycete isolated from soybean root (Glycine max (L.) Merr).</title>
        <authorList>
            <person name="Shen Y."/>
            <person name="Liu C."/>
            <person name="Wang X."/>
            <person name="Zhao J."/>
            <person name="Jia F."/>
            <person name="Zhang Y."/>
            <person name="Wang L."/>
            <person name="Yang D."/>
            <person name="Xiang W."/>
        </authorList>
    </citation>
    <scope>NUCLEOTIDE SEQUENCE [LARGE SCALE GENOMIC DNA]</scope>
    <source>
        <strain evidence="1 2">NEAU-M9</strain>
    </source>
</reference>
<gene>
    <name evidence="1" type="ORF">KZ829_22315</name>
</gene>